<dbReference type="InterPro" id="IPR003786">
    <property type="entry name" value="FdhD"/>
</dbReference>
<dbReference type="EMBL" id="BLXZ01000001">
    <property type="protein sequence ID" value="GFO66484.1"/>
    <property type="molecule type" value="Genomic_DNA"/>
</dbReference>
<evidence type="ECO:0000313" key="7">
    <source>
        <dbReference type="EMBL" id="GFO66484.1"/>
    </source>
</evidence>
<dbReference type="GO" id="GO:0006777">
    <property type="term" value="P:Mo-molybdopterin cofactor biosynthetic process"/>
    <property type="evidence" value="ECO:0007669"/>
    <property type="project" value="UniProtKB-UniRule"/>
</dbReference>
<keyword evidence="7" id="KW-0548">Nucleotidyltransferase</keyword>
<dbReference type="Pfam" id="PF02634">
    <property type="entry name" value="FdhD-NarQ"/>
    <property type="match status" value="1"/>
</dbReference>
<keyword evidence="5 7" id="KW-0808">Transferase</keyword>
<evidence type="ECO:0000259" key="6">
    <source>
        <dbReference type="Pfam" id="PF12804"/>
    </source>
</evidence>
<dbReference type="Gene3D" id="3.10.20.10">
    <property type="match status" value="1"/>
</dbReference>
<feature type="binding site" evidence="5">
    <location>
        <position position="277"/>
    </location>
    <ligand>
        <name>GTP</name>
        <dbReference type="ChEBI" id="CHEBI:37565"/>
    </ligand>
</feature>
<evidence type="ECO:0000256" key="4">
    <source>
        <dbReference type="HAMAP-Rule" id="MF_00187"/>
    </source>
</evidence>
<evidence type="ECO:0000256" key="1">
    <source>
        <dbReference type="ARBA" id="ARBA00022490"/>
    </source>
</evidence>
<dbReference type="NCBIfam" id="TIGR00129">
    <property type="entry name" value="fdhD_narQ"/>
    <property type="match status" value="1"/>
</dbReference>
<dbReference type="InterPro" id="IPR016193">
    <property type="entry name" value="Cytidine_deaminase-like"/>
</dbReference>
<dbReference type="InterPro" id="IPR029044">
    <property type="entry name" value="Nucleotide-diphossugar_trans"/>
</dbReference>
<comment type="caution">
    <text evidence="7">The sequence shown here is derived from an EMBL/GenBank/DDBJ whole genome shotgun (WGS) entry which is preliminary data.</text>
</comment>
<feature type="binding site" evidence="5">
    <location>
        <begin position="265"/>
        <end position="267"/>
    </location>
    <ligand>
        <name>GTP</name>
        <dbReference type="ChEBI" id="CHEBI:37565"/>
    </ligand>
</feature>
<accession>A0A6V8N3D7</accession>
<dbReference type="AlphaFoldDB" id="A0A6V8N3D7"/>
<comment type="function">
    <text evidence="4">Required for formate dehydrogenase (FDH) activity. Acts as a sulfur carrier protein that transfers sulfur from IscS to the molybdenum cofactor prior to its insertion into FDH.</text>
</comment>
<protein>
    <recommendedName>
        <fullName evidence="4 5">Multifunctional fusion protein</fullName>
    </recommendedName>
    <domain>
        <recommendedName>
            <fullName evidence="5">Probable molybdenum cofactor guanylyltransferase</fullName>
            <shortName evidence="5">MoCo guanylyltransferase</shortName>
            <ecNumber evidence="5">2.7.7.77</ecNumber>
        </recommendedName>
        <alternativeName>
            <fullName evidence="5">GTP:molybdopterin guanylyltransferase</fullName>
        </alternativeName>
        <alternativeName>
            <fullName evidence="5">Molybdopterin-guanine dinucleotide synthase</fullName>
            <shortName evidence="5">MGD synthase</shortName>
        </alternativeName>
        <alternativeName>
            <fullName evidence="5">Molybdopterin guanylyltransferase</fullName>
        </alternativeName>
        <alternativeName>
            <fullName evidence="5">Mo-MPT guanylyltransferase</fullName>
        </alternativeName>
    </domain>
    <domain>
        <recommendedName>
            <fullName evidence="4">Sulfur carrier protein FdhD</fullName>
        </recommendedName>
    </domain>
</protein>
<comment type="cofactor">
    <cofactor evidence="5">
        <name>Mg(2+)</name>
        <dbReference type="ChEBI" id="CHEBI:18420"/>
    </cofactor>
</comment>
<dbReference type="Gene3D" id="3.90.550.10">
    <property type="entry name" value="Spore Coat Polysaccharide Biosynthesis Protein SpsA, Chain A"/>
    <property type="match status" value="1"/>
</dbReference>
<feature type="binding site" evidence="5">
    <location>
        <position position="351"/>
    </location>
    <ligand>
        <name>Mg(2+)</name>
        <dbReference type="ChEBI" id="CHEBI:18420"/>
    </ligand>
</feature>
<comment type="catalytic activity">
    <reaction evidence="5">
        <text>Mo-molybdopterin + GTP + H(+) = Mo-molybdopterin guanine dinucleotide + diphosphate</text>
        <dbReference type="Rhea" id="RHEA:34243"/>
        <dbReference type="ChEBI" id="CHEBI:15378"/>
        <dbReference type="ChEBI" id="CHEBI:33019"/>
        <dbReference type="ChEBI" id="CHEBI:37565"/>
        <dbReference type="ChEBI" id="CHEBI:71302"/>
        <dbReference type="ChEBI" id="CHEBI:71310"/>
        <dbReference type="EC" id="2.7.7.77"/>
    </reaction>
</comment>
<gene>
    <name evidence="4 7" type="primary">fdhD</name>
    <name evidence="5" type="synonym">mobA</name>
    <name evidence="7" type="ORF">GMLC_00630</name>
</gene>
<dbReference type="EC" id="2.7.7.77" evidence="5"/>
<keyword evidence="2 5" id="KW-0342">GTP-binding</keyword>
<sequence length="472" mass="51031">MATTIYHFNKGVFESEAGDLVQEYPLTLHVNGREMATLIASPHDLRFLVAGFLRLQGFVNSVHDFLALSICSDYGAASVTIRGELPEKLKPVLTSGCGTGISFNLPQVAQKNRAPGVHEPATIFALMDELARRAEGYRAHGGMHSAGIGDDSKTLILHAEDIGRHNTIDRIAGEALLKGIELSGKILVTSGRVSTELVGKASLLGIEVIASRTSPTDMAVQMAEKAGITLIGYVKNDRFKVYSHPAGICVPTEKGKIAGVTGVILAGGASSRMGSNKALLPHKGGRFIESIYRELTEIFPEVILVTNTPEQYDFLPCRKVADLYQGMGALAGIHAGLAQASNPAVFTVACDMPHLDPWLIRHIANRGMGCDLVLPKSNHGFEPLHALYRKGCLPVMEECLENGQRRIVSILPKLRVREIAADEVARFDPAFDSFSNINTPQEYYDLRNATKAQSGEPLCPVDEAQTKTHAEA</sequence>
<dbReference type="InterPro" id="IPR013482">
    <property type="entry name" value="Molybde_CF_guanTrfase"/>
</dbReference>
<evidence type="ECO:0000256" key="2">
    <source>
        <dbReference type="ARBA" id="ARBA00023134"/>
    </source>
</evidence>
<feature type="active site" description="Cysteine persulfide intermediate" evidence="4">
    <location>
        <position position="97"/>
    </location>
</feature>
<dbReference type="GO" id="GO:0005525">
    <property type="term" value="F:GTP binding"/>
    <property type="evidence" value="ECO:0007669"/>
    <property type="project" value="UniProtKB-UniRule"/>
</dbReference>
<dbReference type="RefSeq" id="WP_183359022.1">
    <property type="nucleotide sequence ID" value="NZ_BLXZ01000001.1"/>
</dbReference>
<dbReference type="SUPFAM" id="SSF53448">
    <property type="entry name" value="Nucleotide-diphospho-sugar transferases"/>
    <property type="match status" value="1"/>
</dbReference>
<keyword evidence="8" id="KW-1185">Reference proteome</keyword>
<keyword evidence="1 5" id="KW-0963">Cytoplasm</keyword>
<dbReference type="Gene3D" id="3.40.140.10">
    <property type="entry name" value="Cytidine Deaminase, domain 2"/>
    <property type="match status" value="1"/>
</dbReference>
<dbReference type="HAMAP" id="MF_00187">
    <property type="entry name" value="FdhD"/>
    <property type="match status" value="1"/>
</dbReference>
<comment type="function">
    <text evidence="5">Transfers a GMP moiety from GTP to Mo-molybdopterin (Mo-MPT) cofactor (Moco or molybdenum cofactor) to form Mo-molybdopterin guanine dinucleotide (Mo-MGD) cofactor.</text>
</comment>
<comment type="similarity">
    <text evidence="5">Belongs to the MobA family.</text>
</comment>
<evidence type="ECO:0000313" key="8">
    <source>
        <dbReference type="Proteomes" id="UP000587586"/>
    </source>
</evidence>
<keyword evidence="5" id="KW-0460">Magnesium</keyword>
<name>A0A6V8N3D7_9BACT</name>
<reference evidence="8" key="1">
    <citation type="submission" date="2020-06" db="EMBL/GenBank/DDBJ databases">
        <title>Draft genomic sequecing of Geomonas sp. Red745.</title>
        <authorList>
            <person name="Itoh H."/>
            <person name="Xu Z.X."/>
            <person name="Ushijima N."/>
            <person name="Masuda Y."/>
            <person name="Shiratori Y."/>
            <person name="Senoo K."/>
        </authorList>
    </citation>
    <scope>NUCLEOTIDE SEQUENCE [LARGE SCALE GENOMIC DNA]</scope>
    <source>
        <strain evidence="8">Red745</strain>
    </source>
</reference>
<dbReference type="SUPFAM" id="SSF53927">
    <property type="entry name" value="Cytidine deaminase-like"/>
    <property type="match status" value="1"/>
</dbReference>
<comment type="subcellular location">
    <subcellularLocation>
        <location evidence="5">Cytoplasm</location>
    </subcellularLocation>
</comment>
<feature type="binding site" evidence="5">
    <location>
        <position position="322"/>
    </location>
    <ligand>
        <name>GTP</name>
        <dbReference type="ChEBI" id="CHEBI:37565"/>
    </ligand>
</feature>
<dbReference type="GO" id="GO:0016783">
    <property type="term" value="F:sulfurtransferase activity"/>
    <property type="evidence" value="ECO:0007669"/>
    <property type="project" value="InterPro"/>
</dbReference>
<dbReference type="HAMAP" id="MF_00316">
    <property type="entry name" value="MobA"/>
    <property type="match status" value="1"/>
</dbReference>
<dbReference type="GO" id="GO:0061603">
    <property type="term" value="F:molybdenum cofactor guanylyltransferase activity"/>
    <property type="evidence" value="ECO:0007669"/>
    <property type="project" value="UniProtKB-EC"/>
</dbReference>
<comment type="caution">
    <text evidence="5">Lacks conserved residue(s) required for the propagation of feature annotation.</text>
</comment>
<dbReference type="GO" id="GO:0097163">
    <property type="term" value="F:sulfur carrier activity"/>
    <property type="evidence" value="ECO:0007669"/>
    <property type="project" value="UniProtKB-UniRule"/>
</dbReference>
<dbReference type="PANTHER" id="PTHR30592">
    <property type="entry name" value="FORMATE DEHYDROGENASE"/>
    <property type="match status" value="1"/>
</dbReference>
<keyword evidence="5" id="KW-0479">Metal-binding</keyword>
<dbReference type="CDD" id="cd02503">
    <property type="entry name" value="MobA"/>
    <property type="match status" value="1"/>
</dbReference>
<dbReference type="GO" id="GO:0046872">
    <property type="term" value="F:metal ion binding"/>
    <property type="evidence" value="ECO:0007669"/>
    <property type="project" value="UniProtKB-KW"/>
</dbReference>
<keyword evidence="3 5" id="KW-0501">Molybdenum cofactor biosynthesis</keyword>
<evidence type="ECO:0000256" key="3">
    <source>
        <dbReference type="ARBA" id="ARBA00023150"/>
    </source>
</evidence>
<dbReference type="InterPro" id="IPR025877">
    <property type="entry name" value="MobA-like_NTP_Trfase"/>
</dbReference>
<proteinExistence type="inferred from homology"/>
<dbReference type="Proteomes" id="UP000587586">
    <property type="component" value="Unassembled WGS sequence"/>
</dbReference>
<feature type="domain" description="MobA-like NTP transferase" evidence="6">
    <location>
        <begin position="262"/>
        <end position="409"/>
    </location>
</feature>
<dbReference type="PANTHER" id="PTHR30592:SF1">
    <property type="entry name" value="SULFUR CARRIER PROTEIN FDHD"/>
    <property type="match status" value="1"/>
</dbReference>
<organism evidence="7 8">
    <name type="scientific">Geomonas limicola</name>
    <dbReference type="NCBI Taxonomy" id="2740186"/>
    <lineage>
        <taxon>Bacteria</taxon>
        <taxon>Pseudomonadati</taxon>
        <taxon>Thermodesulfobacteriota</taxon>
        <taxon>Desulfuromonadia</taxon>
        <taxon>Geobacterales</taxon>
        <taxon>Geobacteraceae</taxon>
        <taxon>Geomonas</taxon>
    </lineage>
</organism>
<evidence type="ECO:0000256" key="5">
    <source>
        <dbReference type="HAMAP-Rule" id="MF_00316"/>
    </source>
</evidence>
<dbReference type="GO" id="GO:0005737">
    <property type="term" value="C:cytoplasm"/>
    <property type="evidence" value="ECO:0007669"/>
    <property type="project" value="UniProtKB-SubCell"/>
</dbReference>
<comment type="similarity">
    <text evidence="4">Belongs to the FdhD family.</text>
</comment>
<comment type="domain">
    <text evidence="5">The N-terminal domain determines nucleotide recognition and specific binding, while the C-terminal domain determines the specific binding to the target protein.</text>
</comment>
<dbReference type="Pfam" id="PF12804">
    <property type="entry name" value="NTP_transf_3"/>
    <property type="match status" value="1"/>
</dbReference>
<keyword evidence="5" id="KW-0547">Nucleotide-binding</keyword>
<feature type="binding site" evidence="5">
    <location>
        <position position="351"/>
    </location>
    <ligand>
        <name>GTP</name>
        <dbReference type="ChEBI" id="CHEBI:37565"/>
    </ligand>
</feature>